<dbReference type="Proteomes" id="UP000694580">
    <property type="component" value="Chromosome 2"/>
</dbReference>
<evidence type="ECO:0000256" key="2">
    <source>
        <dbReference type="ARBA" id="ARBA00023157"/>
    </source>
</evidence>
<gene>
    <name evidence="5" type="primary">LOC114784490</name>
</gene>
<sequence length="364" mass="39987">MSSTGNSDIMVTCGTDRMDLSILLCPVYYGGYNESLMALNAKFTTPECRGTPDVVTNPPVLKFSFPINEKFLSMCGNSLKISSDVGTGPFSDYSNVQSVNISGIISSLDPSVGTITYRQEILYQFSCRYPLQYLINNTEVRVSLAVKDNNGSFISTLSMSLYSDAAYTQPLLVPKTGLKLKTRIFVEVRASNLTDKFNVLLDRCYASTSPFPANSTYYDLFVGCTKDGQTVVPLNGIAQRAQFSFEAFRFVEHKNLTVSTFYLHCVTRLCENSSCASMLPVTSATTQSEITEALKVNQTDFVPVTNEYSPLLFIPVLFFFSAHSSQAETDLVGVAVTTGVLCMFCIGMAAFIVFLVKKGVIRIV</sequence>
<keyword evidence="1" id="KW-0732">Signal</keyword>
<keyword evidence="3" id="KW-0472">Membrane</keyword>
<dbReference type="PROSITE" id="PS51034">
    <property type="entry name" value="ZP_2"/>
    <property type="match status" value="1"/>
</dbReference>
<dbReference type="InterPro" id="IPR055355">
    <property type="entry name" value="ZP-C"/>
</dbReference>
<dbReference type="Pfam" id="PF00100">
    <property type="entry name" value="Zona_pellucida"/>
    <property type="match status" value="1"/>
</dbReference>
<evidence type="ECO:0000313" key="6">
    <source>
        <dbReference type="Proteomes" id="UP000694580"/>
    </source>
</evidence>
<dbReference type="Ensembl" id="ENSDCDT00010007953.1">
    <property type="protein sequence ID" value="ENSDCDP00010007574.1"/>
    <property type="gene ID" value="ENSDCDG00010003382.1"/>
</dbReference>
<dbReference type="Gene3D" id="2.60.40.4100">
    <property type="entry name" value="Zona pellucida, ZP-C domain"/>
    <property type="match status" value="1"/>
</dbReference>
<keyword evidence="2" id="KW-1015">Disulfide bond</keyword>
<dbReference type="InterPro" id="IPR055356">
    <property type="entry name" value="ZP-N"/>
</dbReference>
<evidence type="ECO:0000313" key="5">
    <source>
        <dbReference type="Ensembl" id="ENSDCDP00010007574.1"/>
    </source>
</evidence>
<proteinExistence type="predicted"/>
<reference evidence="5" key="3">
    <citation type="submission" date="2025-09" db="UniProtKB">
        <authorList>
            <consortium name="Ensembl"/>
        </authorList>
    </citation>
    <scope>IDENTIFICATION</scope>
</reference>
<dbReference type="InterPro" id="IPR001507">
    <property type="entry name" value="ZP_dom"/>
</dbReference>
<keyword evidence="3" id="KW-1133">Transmembrane helix</keyword>
<evidence type="ECO:0000256" key="1">
    <source>
        <dbReference type="ARBA" id="ARBA00022729"/>
    </source>
</evidence>
<dbReference type="PANTHER" id="PTHR14002:SF10">
    <property type="entry name" value="ZONA PELLUCIDA-LIKE DOMAIN-CONTAINING PROTEIN 1-RELATED"/>
    <property type="match status" value="1"/>
</dbReference>
<accession>A0AAY4AFC2</accession>
<organism evidence="5 6">
    <name type="scientific">Denticeps clupeoides</name>
    <name type="common">denticle herring</name>
    <dbReference type="NCBI Taxonomy" id="299321"/>
    <lineage>
        <taxon>Eukaryota</taxon>
        <taxon>Metazoa</taxon>
        <taxon>Chordata</taxon>
        <taxon>Craniata</taxon>
        <taxon>Vertebrata</taxon>
        <taxon>Euteleostomi</taxon>
        <taxon>Actinopterygii</taxon>
        <taxon>Neopterygii</taxon>
        <taxon>Teleostei</taxon>
        <taxon>Clupei</taxon>
        <taxon>Clupeiformes</taxon>
        <taxon>Denticipitoidei</taxon>
        <taxon>Denticipitidae</taxon>
        <taxon>Denticeps</taxon>
    </lineage>
</organism>
<dbReference type="GeneTree" id="ENSGT00940000164443"/>
<feature type="transmembrane region" description="Helical" evidence="3">
    <location>
        <begin position="331"/>
        <end position="356"/>
    </location>
</feature>
<name>A0AAY4AFC2_9TELE</name>
<dbReference type="InterPro" id="IPR042235">
    <property type="entry name" value="ZP-C_dom"/>
</dbReference>
<evidence type="ECO:0000259" key="4">
    <source>
        <dbReference type="PROSITE" id="PS51034"/>
    </source>
</evidence>
<feature type="domain" description="ZP" evidence="4">
    <location>
        <begin position="12"/>
        <end position="288"/>
    </location>
</feature>
<keyword evidence="3" id="KW-0812">Transmembrane</keyword>
<dbReference type="PANTHER" id="PTHR14002">
    <property type="entry name" value="ENDOGLIN/TGF-BETA RECEPTOR TYPE III"/>
    <property type="match status" value="1"/>
</dbReference>
<reference evidence="5 6" key="1">
    <citation type="submission" date="2020-06" db="EMBL/GenBank/DDBJ databases">
        <authorList>
            <consortium name="Wellcome Sanger Institute Data Sharing"/>
        </authorList>
    </citation>
    <scope>NUCLEOTIDE SEQUENCE [LARGE SCALE GENOMIC DNA]</scope>
</reference>
<protein>
    <recommendedName>
        <fullName evidence="4">ZP domain-containing protein</fullName>
    </recommendedName>
</protein>
<evidence type="ECO:0000256" key="3">
    <source>
        <dbReference type="SAM" id="Phobius"/>
    </source>
</evidence>
<dbReference type="AlphaFoldDB" id="A0AAY4AFC2"/>
<keyword evidence="6" id="KW-1185">Reference proteome</keyword>
<dbReference type="Pfam" id="PF23344">
    <property type="entry name" value="ZP-N"/>
    <property type="match status" value="1"/>
</dbReference>
<reference evidence="5" key="2">
    <citation type="submission" date="2025-08" db="UniProtKB">
        <authorList>
            <consortium name="Ensembl"/>
        </authorList>
    </citation>
    <scope>IDENTIFICATION</scope>
</reference>
<dbReference type="SMART" id="SM00241">
    <property type="entry name" value="ZP"/>
    <property type="match status" value="1"/>
</dbReference>